<sequence>MGTNPPLDLFSDKEREVASILLEVSGRILDSAPQVPLEKLQWGARRPRTEPRYQFKSEPGRSEPTGPASSDEVKKRQEETTSPVTPLCFPNSGSEEQIVTSPVKQVKKPYNQKERLKEKREQVAALTKEKADLSRELKKLQERFQELNARKFYLKDQKSKLSSQAEWQARNKLKPWGPTQATNWSAFVVGPQWAPLPPPPIQAPIERPRLELDLNAEATDDVSEYGEVAQLTCQSDRENRLAKSAQARKRRLEIQRERRTLPSSAQKRPRVRR</sequence>
<dbReference type="Gene3D" id="1.20.5.340">
    <property type="match status" value="1"/>
</dbReference>
<protein>
    <submittedName>
        <fullName evidence="2">Uncharacterized protein</fullName>
    </submittedName>
</protein>
<evidence type="ECO:0000256" key="1">
    <source>
        <dbReference type="SAM" id="MobiDB-lite"/>
    </source>
</evidence>
<comment type="caution">
    <text evidence="2">The sequence shown here is derived from an EMBL/GenBank/DDBJ whole genome shotgun (WGS) entry which is preliminary data.</text>
</comment>
<dbReference type="AlphaFoldDB" id="A0A833RAQ3"/>
<gene>
    <name evidence="2" type="ORF">FCM35_KLT01831</name>
</gene>
<dbReference type="PANTHER" id="PTHR37614">
    <property type="entry name" value="OS02G0121400 PROTEIN"/>
    <property type="match status" value="1"/>
</dbReference>
<evidence type="ECO:0000313" key="2">
    <source>
        <dbReference type="EMBL" id="KAF3332254.1"/>
    </source>
</evidence>
<evidence type="ECO:0000313" key="3">
    <source>
        <dbReference type="Proteomes" id="UP000623129"/>
    </source>
</evidence>
<dbReference type="OrthoDB" id="1721092at2759"/>
<keyword evidence="3" id="KW-1185">Reference proteome</keyword>
<feature type="compositionally biased region" description="Basic and acidic residues" evidence="1">
    <location>
        <begin position="111"/>
        <end position="121"/>
    </location>
</feature>
<feature type="region of interest" description="Disordered" evidence="1">
    <location>
        <begin position="235"/>
        <end position="273"/>
    </location>
</feature>
<feature type="region of interest" description="Disordered" evidence="1">
    <location>
        <begin position="33"/>
        <end position="121"/>
    </location>
</feature>
<proteinExistence type="predicted"/>
<feature type="compositionally biased region" description="Basic and acidic residues" evidence="1">
    <location>
        <begin position="47"/>
        <end position="61"/>
    </location>
</feature>
<organism evidence="2 3">
    <name type="scientific">Carex littledalei</name>
    <dbReference type="NCBI Taxonomy" id="544730"/>
    <lineage>
        <taxon>Eukaryota</taxon>
        <taxon>Viridiplantae</taxon>
        <taxon>Streptophyta</taxon>
        <taxon>Embryophyta</taxon>
        <taxon>Tracheophyta</taxon>
        <taxon>Spermatophyta</taxon>
        <taxon>Magnoliopsida</taxon>
        <taxon>Liliopsida</taxon>
        <taxon>Poales</taxon>
        <taxon>Cyperaceae</taxon>
        <taxon>Cyperoideae</taxon>
        <taxon>Cariceae</taxon>
        <taxon>Carex</taxon>
        <taxon>Carex subgen. Euthyceras</taxon>
    </lineage>
</organism>
<name>A0A833RAQ3_9POAL</name>
<dbReference type="EMBL" id="SWLB01000011">
    <property type="protein sequence ID" value="KAF3332254.1"/>
    <property type="molecule type" value="Genomic_DNA"/>
</dbReference>
<dbReference type="PANTHER" id="PTHR37614:SF2">
    <property type="entry name" value="OS02G0121400 PROTEIN"/>
    <property type="match status" value="1"/>
</dbReference>
<reference evidence="2" key="1">
    <citation type="submission" date="2020-01" db="EMBL/GenBank/DDBJ databases">
        <title>Genome sequence of Kobresia littledalei, the first chromosome-level genome in the family Cyperaceae.</title>
        <authorList>
            <person name="Qu G."/>
        </authorList>
    </citation>
    <scope>NUCLEOTIDE SEQUENCE</scope>
    <source>
        <strain evidence="2">C.B.Clarke</strain>
        <tissue evidence="2">Leaf</tissue>
    </source>
</reference>
<dbReference type="Proteomes" id="UP000623129">
    <property type="component" value="Unassembled WGS sequence"/>
</dbReference>
<feature type="compositionally biased region" description="Polar residues" evidence="1">
    <location>
        <begin position="91"/>
        <end position="103"/>
    </location>
</feature>
<accession>A0A833RAQ3</accession>